<reference evidence="1 2" key="2">
    <citation type="submission" date="2023-06" db="EMBL/GenBank/DDBJ databases">
        <title>Identification and characterization of horizontal gene transfer across gut microbiota members of farm animals based on homology search.</title>
        <authorList>
            <person name="Schwarzerova J."/>
            <person name="Nykrynova M."/>
            <person name="Jureckova K."/>
            <person name="Cejkova D."/>
            <person name="Rychlik I."/>
        </authorList>
    </citation>
    <scope>NUCLEOTIDE SEQUENCE [LARGE SCALE GENOMIC DNA]</scope>
    <source>
        <strain evidence="1 2">ET39</strain>
    </source>
</reference>
<dbReference type="InterPro" id="IPR024072">
    <property type="entry name" value="DHFR-like_dom_sf"/>
</dbReference>
<sequence length="145" mass="16275">MKRPYVFCHMLISLDGKIMCSYIDSPQGTRAGAFFYPFAFGRQRHSAHQECLSDRVTCDDNFTPRRTPDLSLVHAKRKECFGIEMLMLGGGGVLNRSCASAADGDPTTPALFCANARRSVSFALTHAQRVDDDTPWLRYRVLPRI</sequence>
<comment type="caution">
    <text evidence="1">The sequence shown here is derived from an EMBL/GenBank/DDBJ whole genome shotgun (WGS) entry which is preliminary data.</text>
</comment>
<keyword evidence="2" id="KW-1185">Reference proteome</keyword>
<dbReference type="EMBL" id="JAUDCG010000048">
    <property type="protein sequence ID" value="MDM8157860.1"/>
    <property type="molecule type" value="Genomic_DNA"/>
</dbReference>
<organism evidence="1 2">
    <name type="scientific">Amedibacillus dolichus</name>
    <dbReference type="NCBI Taxonomy" id="31971"/>
    <lineage>
        <taxon>Bacteria</taxon>
        <taxon>Bacillati</taxon>
        <taxon>Bacillota</taxon>
        <taxon>Erysipelotrichia</taxon>
        <taxon>Erysipelotrichales</taxon>
        <taxon>Erysipelotrichaceae</taxon>
        <taxon>Amedibacillus</taxon>
    </lineage>
</organism>
<evidence type="ECO:0000313" key="1">
    <source>
        <dbReference type="EMBL" id="MDM8157860.1"/>
    </source>
</evidence>
<dbReference type="Proteomes" id="UP001529340">
    <property type="component" value="Unassembled WGS sequence"/>
</dbReference>
<proteinExistence type="predicted"/>
<gene>
    <name evidence="1" type="ORF">QUV96_09445</name>
</gene>
<name>A0ABT7UEM9_9FIRM</name>
<evidence type="ECO:0000313" key="2">
    <source>
        <dbReference type="Proteomes" id="UP001529340"/>
    </source>
</evidence>
<dbReference type="RefSeq" id="WP_289608303.1">
    <property type="nucleotide sequence ID" value="NZ_JAUDCG010000048.1"/>
</dbReference>
<protein>
    <submittedName>
        <fullName evidence="1">Uncharacterized protein</fullName>
    </submittedName>
</protein>
<dbReference type="SUPFAM" id="SSF53597">
    <property type="entry name" value="Dihydrofolate reductase-like"/>
    <property type="match status" value="1"/>
</dbReference>
<accession>A0ABT7UEM9</accession>
<reference evidence="2" key="1">
    <citation type="submission" date="2023-06" db="EMBL/GenBank/DDBJ databases">
        <title>Identification and characterization of horizontal gene transfer across gut microbiota members of farm animals based on homology search.</title>
        <authorList>
            <person name="Zeman M."/>
            <person name="Kubasova T."/>
            <person name="Jahodarova E."/>
            <person name="Nykrynova M."/>
            <person name="Rychlik I."/>
        </authorList>
    </citation>
    <scope>NUCLEOTIDE SEQUENCE [LARGE SCALE GENOMIC DNA]</scope>
    <source>
        <strain evidence="2">ET39</strain>
    </source>
</reference>